<dbReference type="InterPro" id="IPR001537">
    <property type="entry name" value="SpoU_MeTrfase"/>
</dbReference>
<dbReference type="InterPro" id="IPR029064">
    <property type="entry name" value="Ribosomal_eL30-like_sf"/>
</dbReference>
<feature type="domain" description="MRM3-like substrate binding" evidence="6">
    <location>
        <begin position="67"/>
        <end position="155"/>
    </location>
</feature>
<dbReference type="Proteomes" id="UP000321248">
    <property type="component" value="Unassembled WGS sequence"/>
</dbReference>
<protein>
    <submittedName>
        <fullName evidence="7">RNA methyltransferase</fullName>
    </submittedName>
</protein>
<sequence length="318" mass="33341">MSTAAMVCSRPMSRAAVMPSHNMRSHPWSVPRQHTARAAGRHRCSGDNGPPTAAGPPALDIIHSRQNPVFRQALKLSESRRERLKSGLVLLSGTHLALSALHAGWSLQRVLLREGHVGQPEVEQVVGQAGAPAVVLSGALFDEIEQMASPTGLLALATLPEPPALRRDGACVLLDGIQDPGNVGTILRTAAAAGIDQAWLGLGCADAWSPKVLRAAMGAHFAIPVIERVDCAAAMDAFAGPRAITTLDQARSLYGLDLRGDLLLALGAEGRGVSDAVAGRATLRVHIPMQAGIESLNVAAAAAICLFERRRQLLADPA</sequence>
<gene>
    <name evidence="7" type="ORF">FU658_05545</name>
</gene>
<evidence type="ECO:0000256" key="4">
    <source>
        <dbReference type="SAM" id="MobiDB-lite"/>
    </source>
</evidence>
<evidence type="ECO:0000256" key="2">
    <source>
        <dbReference type="ARBA" id="ARBA00022603"/>
    </source>
</evidence>
<dbReference type="EMBL" id="VRTS01000003">
    <property type="protein sequence ID" value="TXK64364.1"/>
    <property type="molecule type" value="Genomic_DNA"/>
</dbReference>
<dbReference type="Pfam" id="PF00588">
    <property type="entry name" value="SpoU_methylase"/>
    <property type="match status" value="1"/>
</dbReference>
<organism evidence="7 8">
    <name type="scientific">Alkalisalibacterium limincola</name>
    <dbReference type="NCBI Taxonomy" id="2699169"/>
    <lineage>
        <taxon>Bacteria</taxon>
        <taxon>Pseudomonadati</taxon>
        <taxon>Pseudomonadota</taxon>
        <taxon>Gammaproteobacteria</taxon>
        <taxon>Lysobacterales</taxon>
        <taxon>Lysobacteraceae</taxon>
        <taxon>Alkalisalibacterium</taxon>
    </lineage>
</organism>
<evidence type="ECO:0000313" key="8">
    <source>
        <dbReference type="Proteomes" id="UP000321248"/>
    </source>
</evidence>
<dbReference type="InterPro" id="IPR029026">
    <property type="entry name" value="tRNA_m1G_MTases_N"/>
</dbReference>
<dbReference type="SUPFAM" id="SSF75217">
    <property type="entry name" value="alpha/beta knot"/>
    <property type="match status" value="1"/>
</dbReference>
<dbReference type="GO" id="GO:0032259">
    <property type="term" value="P:methylation"/>
    <property type="evidence" value="ECO:0007669"/>
    <property type="project" value="UniProtKB-KW"/>
</dbReference>
<dbReference type="PANTHER" id="PTHR43191:SF2">
    <property type="entry name" value="RRNA METHYLTRANSFERASE 3, MITOCHONDRIAL"/>
    <property type="match status" value="1"/>
</dbReference>
<dbReference type="GO" id="GO:0008173">
    <property type="term" value="F:RNA methyltransferase activity"/>
    <property type="evidence" value="ECO:0007669"/>
    <property type="project" value="InterPro"/>
</dbReference>
<evidence type="ECO:0000256" key="3">
    <source>
        <dbReference type="ARBA" id="ARBA00022679"/>
    </source>
</evidence>
<feature type="region of interest" description="Disordered" evidence="4">
    <location>
        <begin position="19"/>
        <end position="54"/>
    </location>
</feature>
<proteinExistence type="inferred from homology"/>
<evidence type="ECO:0000259" key="5">
    <source>
        <dbReference type="Pfam" id="PF00588"/>
    </source>
</evidence>
<dbReference type="Gene3D" id="3.30.1330.30">
    <property type="match status" value="1"/>
</dbReference>
<evidence type="ECO:0000313" key="7">
    <source>
        <dbReference type="EMBL" id="TXK64364.1"/>
    </source>
</evidence>
<evidence type="ECO:0000256" key="1">
    <source>
        <dbReference type="ARBA" id="ARBA00007228"/>
    </source>
</evidence>
<reference evidence="7 8" key="1">
    <citation type="submission" date="2019-08" db="EMBL/GenBank/DDBJ databases">
        <authorList>
            <person name="Karlyshev A.V."/>
        </authorList>
    </citation>
    <scope>NUCLEOTIDE SEQUENCE [LARGE SCALE GENOMIC DNA]</scope>
    <source>
        <strain evidence="7 8">Alg18-2.2</strain>
    </source>
</reference>
<keyword evidence="2 7" id="KW-0489">Methyltransferase</keyword>
<feature type="domain" description="tRNA/rRNA methyltransferase SpoU type" evidence="5">
    <location>
        <begin position="171"/>
        <end position="307"/>
    </location>
</feature>
<dbReference type="PANTHER" id="PTHR43191">
    <property type="entry name" value="RRNA METHYLTRANSFERASE 3"/>
    <property type="match status" value="1"/>
</dbReference>
<keyword evidence="8" id="KW-1185">Reference proteome</keyword>
<dbReference type="InterPro" id="IPR029028">
    <property type="entry name" value="Alpha/beta_knot_MTases"/>
</dbReference>
<dbReference type="InterPro" id="IPR053888">
    <property type="entry name" value="MRM3-like_sub_bind"/>
</dbReference>
<dbReference type="SUPFAM" id="SSF55315">
    <property type="entry name" value="L30e-like"/>
    <property type="match status" value="1"/>
</dbReference>
<dbReference type="InterPro" id="IPR051259">
    <property type="entry name" value="rRNA_Methyltransferase"/>
</dbReference>
<dbReference type="GO" id="GO:0006396">
    <property type="term" value="P:RNA processing"/>
    <property type="evidence" value="ECO:0007669"/>
    <property type="project" value="InterPro"/>
</dbReference>
<name>A0A5C8KX15_9GAMM</name>
<keyword evidence="3" id="KW-0808">Transferase</keyword>
<accession>A0A5C8KX15</accession>
<dbReference type="AlphaFoldDB" id="A0A5C8KX15"/>
<dbReference type="OrthoDB" id="9794400at2"/>
<dbReference type="CDD" id="cd18095">
    <property type="entry name" value="SpoU-like_rRNA-MTase"/>
    <property type="match status" value="1"/>
</dbReference>
<dbReference type="Pfam" id="PF22435">
    <property type="entry name" value="MRM3-like_sub_bind"/>
    <property type="match status" value="1"/>
</dbReference>
<dbReference type="GO" id="GO:0003723">
    <property type="term" value="F:RNA binding"/>
    <property type="evidence" value="ECO:0007669"/>
    <property type="project" value="InterPro"/>
</dbReference>
<comment type="caution">
    <text evidence="7">The sequence shown here is derived from an EMBL/GenBank/DDBJ whole genome shotgun (WGS) entry which is preliminary data.</text>
</comment>
<dbReference type="Gene3D" id="3.40.1280.10">
    <property type="match status" value="1"/>
</dbReference>
<evidence type="ECO:0000259" key="6">
    <source>
        <dbReference type="Pfam" id="PF22435"/>
    </source>
</evidence>
<comment type="similarity">
    <text evidence="1">Belongs to the class IV-like SAM-binding methyltransferase superfamily. RNA methyltransferase TrmH family.</text>
</comment>